<feature type="transmembrane region" description="Helical" evidence="1">
    <location>
        <begin position="109"/>
        <end position="136"/>
    </location>
</feature>
<accession>A0A437MZL8</accession>
<keyword evidence="1" id="KW-1133">Transmembrane helix</keyword>
<keyword evidence="1" id="KW-0812">Transmembrane</keyword>
<keyword evidence="3" id="KW-1185">Reference proteome</keyword>
<keyword evidence="1" id="KW-0472">Membrane</keyword>
<proteinExistence type="predicted"/>
<evidence type="ECO:0000313" key="2">
    <source>
        <dbReference type="EMBL" id="RVU03098.1"/>
    </source>
</evidence>
<evidence type="ECO:0000256" key="1">
    <source>
        <dbReference type="SAM" id="Phobius"/>
    </source>
</evidence>
<feature type="transmembrane region" description="Helical" evidence="1">
    <location>
        <begin position="53"/>
        <end position="73"/>
    </location>
</feature>
<feature type="transmembrane region" description="Helical" evidence="1">
    <location>
        <begin position="20"/>
        <end position="41"/>
    </location>
</feature>
<dbReference type="AlphaFoldDB" id="A0A437MZL8"/>
<gene>
    <name evidence="2" type="ORF">EOD41_03965</name>
</gene>
<reference evidence="2 3" key="1">
    <citation type="submission" date="2019-01" db="EMBL/GenBank/DDBJ databases">
        <authorList>
            <person name="Chen W.-M."/>
        </authorList>
    </citation>
    <scope>NUCLEOTIDE SEQUENCE [LARGE SCALE GENOMIC DNA]</scope>
    <source>
        <strain evidence="2 3">YBJ-36</strain>
    </source>
</reference>
<dbReference type="OrthoDB" id="1121914at2"/>
<dbReference type="RefSeq" id="WP_127703463.1">
    <property type="nucleotide sequence ID" value="NZ_SACK01000001.1"/>
</dbReference>
<name>A0A437MZL8_9SPHI</name>
<sequence>MQPDKNFTTPSPAVFKSILIIHFALLVGQLLFAAVTFNLQAGKTHFEINTGDILTFIVPVFAVVGFLLCNMLGKRQLENIQTDATPTQKLAKYQTAMIIKSALLEGPSLFGIAVFFITGNLFFLMISGALMVYFLLITPTKERVFNDAKFNYDESF</sequence>
<protein>
    <submittedName>
        <fullName evidence="2">Uncharacterized protein</fullName>
    </submittedName>
</protein>
<dbReference type="Proteomes" id="UP000282759">
    <property type="component" value="Unassembled WGS sequence"/>
</dbReference>
<dbReference type="EMBL" id="SACK01000001">
    <property type="protein sequence ID" value="RVU03098.1"/>
    <property type="molecule type" value="Genomic_DNA"/>
</dbReference>
<organism evidence="2 3">
    <name type="scientific">Mucilaginibacter limnophilus</name>
    <dbReference type="NCBI Taxonomy" id="1932778"/>
    <lineage>
        <taxon>Bacteria</taxon>
        <taxon>Pseudomonadati</taxon>
        <taxon>Bacteroidota</taxon>
        <taxon>Sphingobacteriia</taxon>
        <taxon>Sphingobacteriales</taxon>
        <taxon>Sphingobacteriaceae</taxon>
        <taxon>Mucilaginibacter</taxon>
    </lineage>
</organism>
<comment type="caution">
    <text evidence="2">The sequence shown here is derived from an EMBL/GenBank/DDBJ whole genome shotgun (WGS) entry which is preliminary data.</text>
</comment>
<evidence type="ECO:0000313" key="3">
    <source>
        <dbReference type="Proteomes" id="UP000282759"/>
    </source>
</evidence>